<feature type="domain" description="PP4R3 EVH1-like" evidence="5">
    <location>
        <begin position="24"/>
        <end position="116"/>
    </location>
</feature>
<dbReference type="EMBL" id="JASEJX010000004">
    <property type="protein sequence ID" value="KAK4521276.1"/>
    <property type="molecule type" value="Genomic_DNA"/>
</dbReference>
<evidence type="ECO:0000313" key="7">
    <source>
        <dbReference type="Proteomes" id="UP001304243"/>
    </source>
</evidence>
<dbReference type="Proteomes" id="UP001304243">
    <property type="component" value="Unassembled WGS sequence"/>
</dbReference>
<dbReference type="GeneID" id="89955576"/>
<comment type="subcellular location">
    <subcellularLocation>
        <location evidence="1">Nucleus</location>
    </subcellularLocation>
</comment>
<dbReference type="GO" id="GO:0005654">
    <property type="term" value="C:nucleoplasm"/>
    <property type="evidence" value="ECO:0007669"/>
    <property type="project" value="TreeGrafter"/>
</dbReference>
<dbReference type="Gene3D" id="2.30.29.30">
    <property type="entry name" value="Pleckstrin-homology domain (PH domain)/Phosphotyrosine-binding domain (PTB)"/>
    <property type="match status" value="1"/>
</dbReference>
<dbReference type="InterPro" id="IPR051137">
    <property type="entry name" value="PP4R3-like"/>
</dbReference>
<dbReference type="Pfam" id="PF04802">
    <property type="entry name" value="PP4R3"/>
    <property type="match status" value="1"/>
</dbReference>
<evidence type="ECO:0000256" key="1">
    <source>
        <dbReference type="ARBA" id="ARBA00004123"/>
    </source>
</evidence>
<dbReference type="SUPFAM" id="SSF50729">
    <property type="entry name" value="PH domain-like"/>
    <property type="match status" value="1"/>
</dbReference>
<feature type="compositionally biased region" description="Acidic residues" evidence="3">
    <location>
        <begin position="779"/>
        <end position="791"/>
    </location>
</feature>
<dbReference type="InterPro" id="IPR006887">
    <property type="entry name" value="P4R3-like_central_dom"/>
</dbReference>
<keyword evidence="7" id="KW-1185">Reference proteome</keyword>
<dbReference type="GO" id="GO:0006974">
    <property type="term" value="P:DNA damage response"/>
    <property type="evidence" value="ECO:0007669"/>
    <property type="project" value="TreeGrafter"/>
</dbReference>
<dbReference type="InterPro" id="IPR016024">
    <property type="entry name" value="ARM-type_fold"/>
</dbReference>
<organism evidence="6 7">
    <name type="scientific">Mucor velutinosus</name>
    <dbReference type="NCBI Taxonomy" id="708070"/>
    <lineage>
        <taxon>Eukaryota</taxon>
        <taxon>Fungi</taxon>
        <taxon>Fungi incertae sedis</taxon>
        <taxon>Mucoromycota</taxon>
        <taxon>Mucoromycotina</taxon>
        <taxon>Mucoromycetes</taxon>
        <taxon>Mucorales</taxon>
        <taxon>Mucorineae</taxon>
        <taxon>Mucoraceae</taxon>
        <taxon>Mucor</taxon>
    </lineage>
</organism>
<evidence type="ECO:0000256" key="2">
    <source>
        <dbReference type="ARBA" id="ARBA00023242"/>
    </source>
</evidence>
<name>A0AAN7DT29_9FUNG</name>
<feature type="compositionally biased region" description="Basic and acidic residues" evidence="3">
    <location>
        <begin position="668"/>
        <end position="689"/>
    </location>
</feature>
<evidence type="ECO:0000259" key="4">
    <source>
        <dbReference type="Pfam" id="PF04802"/>
    </source>
</evidence>
<gene>
    <name evidence="6" type="ORF">ATC70_011890</name>
</gene>
<feature type="compositionally biased region" description="Low complexity" evidence="3">
    <location>
        <begin position="825"/>
        <end position="841"/>
    </location>
</feature>
<protein>
    <recommendedName>
        <fullName evidence="8">Serine/threonine-protein phosphatase 4 regulatory subunit 3-like central domain-containing protein</fullName>
    </recommendedName>
</protein>
<dbReference type="RefSeq" id="XP_064687942.1">
    <property type="nucleotide sequence ID" value="XM_064831074.1"/>
</dbReference>
<feature type="region of interest" description="Disordered" evidence="3">
    <location>
        <begin position="1"/>
        <end position="22"/>
    </location>
</feature>
<dbReference type="InterPro" id="IPR011993">
    <property type="entry name" value="PH-like_dom_sf"/>
</dbReference>
<feature type="region of interest" description="Disordered" evidence="3">
    <location>
        <begin position="121"/>
        <end position="150"/>
    </location>
</feature>
<evidence type="ECO:0000259" key="5">
    <source>
        <dbReference type="Pfam" id="PF22972"/>
    </source>
</evidence>
<feature type="compositionally biased region" description="Acidic residues" evidence="3">
    <location>
        <begin position="734"/>
        <end position="743"/>
    </location>
</feature>
<feature type="compositionally biased region" description="Basic and acidic residues" evidence="3">
    <location>
        <begin position="744"/>
        <end position="760"/>
    </location>
</feature>
<feature type="compositionally biased region" description="Polar residues" evidence="3">
    <location>
        <begin position="713"/>
        <end position="722"/>
    </location>
</feature>
<evidence type="ECO:0008006" key="8">
    <source>
        <dbReference type="Google" id="ProtNLM"/>
    </source>
</evidence>
<comment type="caution">
    <text evidence="6">The sequence shown here is derived from an EMBL/GenBank/DDBJ whole genome shotgun (WGS) entry which is preliminary data.</text>
</comment>
<dbReference type="GO" id="GO:0072542">
    <property type="term" value="F:protein phosphatase activator activity"/>
    <property type="evidence" value="ECO:0007669"/>
    <property type="project" value="TreeGrafter"/>
</dbReference>
<evidence type="ECO:0000313" key="6">
    <source>
        <dbReference type="EMBL" id="KAK4521276.1"/>
    </source>
</evidence>
<dbReference type="AlphaFoldDB" id="A0AAN7DT29"/>
<dbReference type="PANTHER" id="PTHR23318:SF0">
    <property type="entry name" value="SERINE_THREONINE-PROTEIN PHOSPHATASE 4 REGULATORY SUBUNIT 3"/>
    <property type="match status" value="1"/>
</dbReference>
<proteinExistence type="predicted"/>
<sequence length="857" mass="97636">MTEENKQKQPTSPIEQEGSPPAYRVKLYQLNQDTNWEDKGTGFCVYQVGRVGEPDQLIVHAEEKEDSILLSSIVEKRRLYQRQQDTLIVWTESDSSDLALSFQDPAGCEEVWQCIGKGQDGGRSNIAGDDDSEVTPPARQSPEMTSLPDPELSNLKEIADIFTAANTLNEKDKISTFITIENYFDKILPMFETCEDLEDIYDLHLLYKVIIGLLALNDQGLIEQLLRDEYIIGFMGILEYNPNTPGMKAKHREFIKSHGNAKQVVDLADESIKRKIDQTFRLEYLQGILQSGGDADEGLLGVLNNMIFQNHAEIVNHIQNNHIFLGELFQIVRNKDTTEEKRNETIRFVHQLCALTKQMQNSVRVSLYRSLADYGLFDMMHFALVDKERSIRVASLNILAAFTDLDVNCVRSHLLLQSKDERTTTPLISTIVEQFASDAHHDLKVQYFEILRLLLDPSGNSPGGPMMSDPLKQAPETDDFLQLFYDKYVKTVLNPIEKLEIKPITLKGPIEPLVLTQDQAQLCLYICEFLYFAIRNHGFRSKYILLSSDIFTRVMQLYRSKYAYVKLGGLRFFRVCVSICDEFYNRSLIKSNIFEATIRVLLDTKGQDCLLNSACLDLLEFIRKENIKMLVNHLVTQFGTVLDTITYITTCQQLREKHKENMNTAASSDDKMDEAAVSSDKAEKKDNHDGWSSSTVDYDEEEYFNGSDEEETSSATQIPSKSDTAKVKTPLVNYEDDEDEDEDLSVKDKSPEEKDKEKSEAMAMESSNTSLKRKHRDEDPELEEQEQDTAETDATKEKEGSLSPPPFKSRRRSIDDDEEEDVLAKRSALSPSSSPRQSPLAKKIVIKTSTIEKMRTQ</sequence>
<keyword evidence="2" id="KW-0539">Nucleus</keyword>
<feature type="domain" description="Serine/threonine-protein phosphatase 4 regulatory subunit 3-like central" evidence="4">
    <location>
        <begin position="157"/>
        <end position="659"/>
    </location>
</feature>
<feature type="compositionally biased region" description="Acidic residues" evidence="3">
    <location>
        <begin position="697"/>
        <end position="712"/>
    </location>
</feature>
<dbReference type="InterPro" id="IPR055236">
    <property type="entry name" value="EVH1_PP4R3"/>
</dbReference>
<accession>A0AAN7DT29</accession>
<dbReference type="PANTHER" id="PTHR23318">
    <property type="entry name" value="ATP SYNTHASE GAMMA-RELATED"/>
    <property type="match status" value="1"/>
</dbReference>
<dbReference type="GO" id="GO:0030289">
    <property type="term" value="C:protein phosphatase 4 complex"/>
    <property type="evidence" value="ECO:0007669"/>
    <property type="project" value="TreeGrafter"/>
</dbReference>
<feature type="region of interest" description="Disordered" evidence="3">
    <location>
        <begin position="659"/>
        <end position="857"/>
    </location>
</feature>
<dbReference type="Pfam" id="PF22972">
    <property type="entry name" value="EVH1_PP4R3"/>
    <property type="match status" value="1"/>
</dbReference>
<dbReference type="SUPFAM" id="SSF48371">
    <property type="entry name" value="ARM repeat"/>
    <property type="match status" value="1"/>
</dbReference>
<reference evidence="6 7" key="1">
    <citation type="submission" date="2022-11" db="EMBL/GenBank/DDBJ databases">
        <title>Mucor velutinosus strain NIH1002 WGS.</title>
        <authorList>
            <person name="Subramanian P."/>
            <person name="Mullikin J.C."/>
            <person name="Segre J.A."/>
            <person name="Zelazny A.M."/>
        </authorList>
    </citation>
    <scope>NUCLEOTIDE SEQUENCE [LARGE SCALE GENOMIC DNA]</scope>
    <source>
        <strain evidence="6 7">NIH1002</strain>
    </source>
</reference>
<evidence type="ECO:0000256" key="3">
    <source>
        <dbReference type="SAM" id="MobiDB-lite"/>
    </source>
</evidence>